<dbReference type="InterPro" id="IPR016162">
    <property type="entry name" value="Ald_DH_N"/>
</dbReference>
<dbReference type="InterPro" id="IPR016163">
    <property type="entry name" value="Ald_DH_C"/>
</dbReference>
<name>A0A8J6M7K5_9FIRM</name>
<dbReference type="PROSITE" id="PS00070">
    <property type="entry name" value="ALDEHYDE_DEHYDR_CYS"/>
    <property type="match status" value="1"/>
</dbReference>
<reference evidence="10" key="1">
    <citation type="submission" date="2020-08" db="EMBL/GenBank/DDBJ databases">
        <title>Genome public.</title>
        <authorList>
            <person name="Liu C."/>
            <person name="Sun Q."/>
        </authorList>
    </citation>
    <scope>NUCLEOTIDE SEQUENCE</scope>
    <source>
        <strain evidence="10">NSJ-23</strain>
    </source>
</reference>
<keyword evidence="11" id="KW-1185">Reference proteome</keyword>
<evidence type="ECO:0000256" key="4">
    <source>
        <dbReference type="ARBA" id="ARBA00023002"/>
    </source>
</evidence>
<dbReference type="InterPro" id="IPR016160">
    <property type="entry name" value="Ald_DH_CS_CYS"/>
</dbReference>
<dbReference type="PANTHER" id="PTHR42862">
    <property type="entry name" value="DELTA-1-PYRROLINE-5-CARBOXYLATE DEHYDROGENASE 1, ISOFORM A-RELATED"/>
    <property type="match status" value="1"/>
</dbReference>
<dbReference type="UniPathway" id="UPA00261">
    <property type="reaction ID" value="UER00374"/>
</dbReference>
<protein>
    <recommendedName>
        <fullName evidence="7">L-glutamate gamma-semialdehyde dehydrogenase</fullName>
        <ecNumber evidence="3">1.2.1.88</ecNumber>
    </recommendedName>
    <alternativeName>
        <fullName evidence="7">L-glutamate gamma-semialdehyde dehydrogenase</fullName>
    </alternativeName>
</protein>
<dbReference type="CDD" id="cd07123">
    <property type="entry name" value="ALDH_F4-17_P5CDH"/>
    <property type="match status" value="1"/>
</dbReference>
<dbReference type="Gene3D" id="3.40.605.10">
    <property type="entry name" value="Aldehyde Dehydrogenase, Chain A, domain 1"/>
    <property type="match status" value="1"/>
</dbReference>
<dbReference type="Gene3D" id="3.40.309.10">
    <property type="entry name" value="Aldehyde Dehydrogenase, Chain A, domain 2"/>
    <property type="match status" value="1"/>
</dbReference>
<dbReference type="PANTHER" id="PTHR42862:SF1">
    <property type="entry name" value="DELTA-1-PYRROLINE-5-CARBOXYLATE DEHYDROGENASE 2, ISOFORM A-RELATED"/>
    <property type="match status" value="1"/>
</dbReference>
<dbReference type="Pfam" id="PF00171">
    <property type="entry name" value="Aldedh"/>
    <property type="match status" value="1"/>
</dbReference>
<dbReference type="InterPro" id="IPR050485">
    <property type="entry name" value="Proline_metab_enzyme"/>
</dbReference>
<comment type="catalytic activity">
    <reaction evidence="8">
        <text>L-glutamate 5-semialdehyde + NAD(+) + H2O = L-glutamate + NADH + 2 H(+)</text>
        <dbReference type="Rhea" id="RHEA:30235"/>
        <dbReference type="ChEBI" id="CHEBI:15377"/>
        <dbReference type="ChEBI" id="CHEBI:15378"/>
        <dbReference type="ChEBI" id="CHEBI:29985"/>
        <dbReference type="ChEBI" id="CHEBI:57540"/>
        <dbReference type="ChEBI" id="CHEBI:57945"/>
        <dbReference type="ChEBI" id="CHEBI:58066"/>
        <dbReference type="EC" id="1.2.1.88"/>
    </reaction>
</comment>
<keyword evidence="5" id="KW-0520">NAD</keyword>
<organism evidence="10 11">
    <name type="scientific">Flintibacter hominis</name>
    <dbReference type="NCBI Taxonomy" id="2763048"/>
    <lineage>
        <taxon>Bacteria</taxon>
        <taxon>Bacillati</taxon>
        <taxon>Bacillota</taxon>
        <taxon>Clostridia</taxon>
        <taxon>Eubacteriales</taxon>
        <taxon>Flintibacter</taxon>
    </lineage>
</organism>
<dbReference type="InterPro" id="IPR005931">
    <property type="entry name" value="P5CDH/ALDH4A1"/>
</dbReference>
<keyword evidence="6" id="KW-0642">Proline metabolism</keyword>
<dbReference type="FunFam" id="3.40.605.10:FF:000006">
    <property type="entry name" value="1-pyrroline-5-carboxylate dehydrogenase"/>
    <property type="match status" value="1"/>
</dbReference>
<evidence type="ECO:0000313" key="11">
    <source>
        <dbReference type="Proteomes" id="UP000628736"/>
    </source>
</evidence>
<evidence type="ECO:0000313" key="10">
    <source>
        <dbReference type="EMBL" id="MBC5723368.1"/>
    </source>
</evidence>
<evidence type="ECO:0000259" key="9">
    <source>
        <dbReference type="Pfam" id="PF00171"/>
    </source>
</evidence>
<evidence type="ECO:0000256" key="1">
    <source>
        <dbReference type="ARBA" id="ARBA00004786"/>
    </source>
</evidence>
<evidence type="ECO:0000256" key="5">
    <source>
        <dbReference type="ARBA" id="ARBA00023027"/>
    </source>
</evidence>
<dbReference type="NCBIfam" id="TIGR01236">
    <property type="entry name" value="D1pyr5carbox1"/>
    <property type="match status" value="1"/>
</dbReference>
<gene>
    <name evidence="10" type="primary">pruA</name>
    <name evidence="10" type="ORF">H8S11_11165</name>
</gene>
<evidence type="ECO:0000256" key="2">
    <source>
        <dbReference type="ARBA" id="ARBA00009986"/>
    </source>
</evidence>
<proteinExistence type="inferred from homology"/>
<dbReference type="Proteomes" id="UP000628736">
    <property type="component" value="Unassembled WGS sequence"/>
</dbReference>
<comment type="pathway">
    <text evidence="1">Amino-acid degradation; L-proline degradation into L-glutamate; L-glutamate from L-proline: step 2/2.</text>
</comment>
<evidence type="ECO:0000256" key="7">
    <source>
        <dbReference type="ARBA" id="ARBA00032259"/>
    </source>
</evidence>
<feature type="domain" description="Aldehyde dehydrogenase" evidence="9">
    <location>
        <begin position="56"/>
        <end position="511"/>
    </location>
</feature>
<dbReference type="GO" id="GO:0009898">
    <property type="term" value="C:cytoplasmic side of plasma membrane"/>
    <property type="evidence" value="ECO:0007669"/>
    <property type="project" value="TreeGrafter"/>
</dbReference>
<evidence type="ECO:0000256" key="6">
    <source>
        <dbReference type="ARBA" id="ARBA00023062"/>
    </source>
</evidence>
<evidence type="ECO:0000256" key="8">
    <source>
        <dbReference type="ARBA" id="ARBA00048142"/>
    </source>
</evidence>
<dbReference type="GO" id="GO:0004657">
    <property type="term" value="F:proline dehydrogenase activity"/>
    <property type="evidence" value="ECO:0007669"/>
    <property type="project" value="UniProtKB-ARBA"/>
</dbReference>
<evidence type="ECO:0000256" key="3">
    <source>
        <dbReference type="ARBA" id="ARBA00012884"/>
    </source>
</evidence>
<comment type="caution">
    <text evidence="10">The sequence shown here is derived from an EMBL/GenBank/DDBJ whole genome shotgun (WGS) entry which is preliminary data.</text>
</comment>
<dbReference type="GO" id="GO:0003842">
    <property type="term" value="F:L-glutamate gamma-semialdehyde dehydrogenase activity"/>
    <property type="evidence" value="ECO:0007669"/>
    <property type="project" value="UniProtKB-EC"/>
</dbReference>
<dbReference type="AlphaFoldDB" id="A0A8J6M7K5"/>
<dbReference type="RefSeq" id="WP_186853191.1">
    <property type="nucleotide sequence ID" value="NZ_JACOPO010000008.1"/>
</dbReference>
<dbReference type="EMBL" id="JACOPO010000008">
    <property type="protein sequence ID" value="MBC5723368.1"/>
    <property type="molecule type" value="Genomic_DNA"/>
</dbReference>
<accession>A0A8J6M7K5</accession>
<keyword evidence="4 10" id="KW-0560">Oxidoreductase</keyword>
<dbReference type="FunFam" id="3.40.309.10:FF:000005">
    <property type="entry name" value="1-pyrroline-5-carboxylate dehydrogenase 1"/>
    <property type="match status" value="1"/>
</dbReference>
<dbReference type="InterPro" id="IPR015590">
    <property type="entry name" value="Aldehyde_DH_dom"/>
</dbReference>
<sequence length="542" mass="59490">MANAYFTISKPTNDPFLGYMPGSSEREELKAELERQSNQIVKIPLIIGGQAIYTDKTIKVTMPHDHSHVIAECCIAGEKELKMAVDSALAAKEEWESMPWEHRSAIFLKAADHITNSYRPVLNASTMLGQSKTVFQAEIDIAELADFLRFGVWSAQEIFKDQPSSSAGIWNRQDYRPLDGFICAITPFNFTSIGGNLATAPAIMGNVAVWKPSRTAVLSNYYYMKLLMWCGLPAGVINFVPCTGSDMSQYVVSHPKMAGFHFTGSTAVFQNVWKQVGENIASYANYPRLVGETGGKDFIFAHSSADIEPLATAIVRGSFEYQGQKCSACSRAFIPASIWPQVETLLKAHTAALKVGDVQEFDTFMGAVIDQASFETCKEYIDRAAVSPDCEFVAGGAYDDSKGWFVQPTIIRCKTPTYESMVKEIFGPIVSIYVYEDDKLDETLSICDSASPYALTGAIFAQDRQAIVKMEKALRNASGNFYINDKCTGAVVGQQPFGGARASGTNDKAGTTLNMIRWVSAHSVKEAFSPSSAIKYPYMSQP</sequence>
<dbReference type="GO" id="GO:0010133">
    <property type="term" value="P:L-proline catabolic process to L-glutamate"/>
    <property type="evidence" value="ECO:0007669"/>
    <property type="project" value="UniProtKB-UniPathway"/>
</dbReference>
<comment type="similarity">
    <text evidence="2">Belongs to the aldehyde dehydrogenase family.</text>
</comment>
<dbReference type="EC" id="1.2.1.88" evidence="3"/>
<dbReference type="InterPro" id="IPR016161">
    <property type="entry name" value="Ald_DH/histidinol_DH"/>
</dbReference>
<dbReference type="SUPFAM" id="SSF53720">
    <property type="entry name" value="ALDH-like"/>
    <property type="match status" value="1"/>
</dbReference>